<accession>A0ABY1R998</accession>
<proteinExistence type="predicted"/>
<reference evidence="2 3" key="1">
    <citation type="submission" date="2017-04" db="EMBL/GenBank/DDBJ databases">
        <authorList>
            <person name="Varghese N."/>
            <person name="Submissions S."/>
        </authorList>
    </citation>
    <scope>NUCLEOTIDE SEQUENCE [LARGE SCALE GENOMIC DNA]</scope>
    <source>
        <strain evidence="2 3">VKM Ac-1784</strain>
    </source>
</reference>
<evidence type="ECO:0008006" key="4">
    <source>
        <dbReference type="Google" id="ProtNLM"/>
    </source>
</evidence>
<evidence type="ECO:0000313" key="3">
    <source>
        <dbReference type="Proteomes" id="UP000194464"/>
    </source>
</evidence>
<gene>
    <name evidence="2" type="ORF">SAMN06295909_0849</name>
</gene>
<comment type="caution">
    <text evidence="2">The sequence shown here is derived from an EMBL/GenBank/DDBJ whole genome shotgun (WGS) entry which is preliminary data.</text>
</comment>
<feature type="compositionally biased region" description="Basic and acidic residues" evidence="1">
    <location>
        <begin position="1"/>
        <end position="23"/>
    </location>
</feature>
<evidence type="ECO:0000256" key="1">
    <source>
        <dbReference type="SAM" id="MobiDB-lite"/>
    </source>
</evidence>
<sequence>MDEQAERRTHELNGLEARIESGKADPVTDSQRAVAARIRVAYDKRRGHETAEWIKRLARSA</sequence>
<name>A0ABY1R998_9MICO</name>
<protein>
    <recommendedName>
        <fullName evidence="4">Antitoxin VbhA domain-containing protein</fullName>
    </recommendedName>
</protein>
<keyword evidence="3" id="KW-1185">Reference proteome</keyword>
<feature type="region of interest" description="Disordered" evidence="1">
    <location>
        <begin position="1"/>
        <end position="30"/>
    </location>
</feature>
<organism evidence="2 3">
    <name type="scientific">Plantibacter elymi</name>
    <name type="common">nom. nud.</name>
    <dbReference type="NCBI Taxonomy" id="199708"/>
    <lineage>
        <taxon>Bacteria</taxon>
        <taxon>Bacillati</taxon>
        <taxon>Actinomycetota</taxon>
        <taxon>Actinomycetes</taxon>
        <taxon>Micrococcales</taxon>
        <taxon>Microbacteriaceae</taxon>
        <taxon>Plantibacter</taxon>
    </lineage>
</organism>
<dbReference type="RefSeq" id="WP_086472970.1">
    <property type="nucleotide sequence ID" value="NZ_FXWJ01000001.1"/>
</dbReference>
<evidence type="ECO:0000313" key="2">
    <source>
        <dbReference type="EMBL" id="SMQ63220.1"/>
    </source>
</evidence>
<dbReference type="Proteomes" id="UP000194464">
    <property type="component" value="Unassembled WGS sequence"/>
</dbReference>
<dbReference type="EMBL" id="FXWJ01000001">
    <property type="protein sequence ID" value="SMQ63220.1"/>
    <property type="molecule type" value="Genomic_DNA"/>
</dbReference>